<evidence type="ECO:0000256" key="1">
    <source>
        <dbReference type="ARBA" id="ARBA00000695"/>
    </source>
</evidence>
<dbReference type="PANTHER" id="PTHR31683:SF74">
    <property type="entry name" value="PECTATE LYASE"/>
    <property type="match status" value="1"/>
</dbReference>
<dbReference type="InterPro" id="IPR002022">
    <property type="entry name" value="Pec_lyase"/>
</dbReference>
<comment type="similarity">
    <text evidence="8">Belongs to the polysaccharide lyase 1 family.</text>
</comment>
<comment type="cofactor">
    <cofactor evidence="8">
        <name>Ca(2+)</name>
        <dbReference type="ChEBI" id="CHEBI:29108"/>
    </cofactor>
    <text evidence="8">Binds 1 Ca(2+) ion. Required for its activity.</text>
</comment>
<dbReference type="Gene3D" id="2.160.20.10">
    <property type="entry name" value="Single-stranded right-handed beta-helix, Pectin lyase-like"/>
    <property type="match status" value="1"/>
</dbReference>
<keyword evidence="6 8" id="KW-0106">Calcium</keyword>
<keyword evidence="7 8" id="KW-0456">Lyase</keyword>
<dbReference type="SUPFAM" id="SSF51126">
    <property type="entry name" value="Pectin lyase-like"/>
    <property type="match status" value="1"/>
</dbReference>
<gene>
    <name evidence="10" type="ORF">Cgig2_015945</name>
</gene>
<evidence type="ECO:0000313" key="11">
    <source>
        <dbReference type="Proteomes" id="UP001153076"/>
    </source>
</evidence>
<dbReference type="SMART" id="SM00656">
    <property type="entry name" value="Amb_all"/>
    <property type="match status" value="1"/>
</dbReference>
<feature type="domain" description="Pectate lyase" evidence="9">
    <location>
        <begin position="109"/>
        <end position="306"/>
    </location>
</feature>
<accession>A0A9Q1QLI7</accession>
<feature type="chain" id="PRO_5040531791" description="Pectate lyase" evidence="8">
    <location>
        <begin position="25"/>
        <end position="381"/>
    </location>
</feature>
<evidence type="ECO:0000256" key="5">
    <source>
        <dbReference type="ARBA" id="ARBA00022729"/>
    </source>
</evidence>
<evidence type="ECO:0000256" key="2">
    <source>
        <dbReference type="ARBA" id="ARBA00005220"/>
    </source>
</evidence>
<dbReference type="InterPro" id="IPR018082">
    <property type="entry name" value="AmbAllergen"/>
</dbReference>
<dbReference type="EMBL" id="JAKOGI010000058">
    <property type="protein sequence ID" value="KAJ8446174.1"/>
    <property type="molecule type" value="Genomic_DNA"/>
</dbReference>
<protein>
    <recommendedName>
        <fullName evidence="3 8">Pectate lyase</fullName>
        <ecNumber evidence="3 8">4.2.2.2</ecNumber>
    </recommendedName>
</protein>
<dbReference type="AlphaFoldDB" id="A0A9Q1QLI7"/>
<evidence type="ECO:0000313" key="10">
    <source>
        <dbReference type="EMBL" id="KAJ8446174.1"/>
    </source>
</evidence>
<keyword evidence="11" id="KW-1185">Reference proteome</keyword>
<dbReference type="InterPro" id="IPR012334">
    <property type="entry name" value="Pectin_lyas_fold"/>
</dbReference>
<dbReference type="InterPro" id="IPR011050">
    <property type="entry name" value="Pectin_lyase_fold/virulence"/>
</dbReference>
<dbReference type="Proteomes" id="UP001153076">
    <property type="component" value="Unassembled WGS sequence"/>
</dbReference>
<evidence type="ECO:0000256" key="3">
    <source>
        <dbReference type="ARBA" id="ARBA00012272"/>
    </source>
</evidence>
<name>A0A9Q1QLI7_9CARY</name>
<dbReference type="EC" id="4.2.2.2" evidence="3 8"/>
<evidence type="ECO:0000256" key="6">
    <source>
        <dbReference type="ARBA" id="ARBA00022837"/>
    </source>
</evidence>
<feature type="signal peptide" evidence="8">
    <location>
        <begin position="1"/>
        <end position="24"/>
    </location>
</feature>
<comment type="caution">
    <text evidence="10">The sequence shown here is derived from an EMBL/GenBank/DDBJ whole genome shotgun (WGS) entry which is preliminary data.</text>
</comment>
<dbReference type="GO" id="GO:0046872">
    <property type="term" value="F:metal ion binding"/>
    <property type="evidence" value="ECO:0007669"/>
    <property type="project" value="UniProtKB-KW"/>
</dbReference>
<evidence type="ECO:0000256" key="7">
    <source>
        <dbReference type="ARBA" id="ARBA00023239"/>
    </source>
</evidence>
<reference evidence="10" key="1">
    <citation type="submission" date="2022-04" db="EMBL/GenBank/DDBJ databases">
        <title>Carnegiea gigantea Genome sequencing and assembly v2.</title>
        <authorList>
            <person name="Copetti D."/>
            <person name="Sanderson M.J."/>
            <person name="Burquez A."/>
            <person name="Wojciechowski M.F."/>
        </authorList>
    </citation>
    <scope>NUCLEOTIDE SEQUENCE</scope>
    <source>
        <strain evidence="10">SGP5-SGP5p</strain>
        <tissue evidence="10">Aerial part</tissue>
    </source>
</reference>
<dbReference type="PRINTS" id="PR00807">
    <property type="entry name" value="AMBALLERGEN"/>
</dbReference>
<comment type="pathway">
    <text evidence="2 8">Glycan metabolism; pectin degradation; 2-dehydro-3-deoxy-D-gluconate from pectin: step 2/5.</text>
</comment>
<dbReference type="OrthoDB" id="1637350at2759"/>
<comment type="catalytic activity">
    <reaction evidence="1 8">
        <text>Eliminative cleavage of (1-&gt;4)-alpha-D-galacturonan to give oligosaccharides with 4-deoxy-alpha-D-galact-4-enuronosyl groups at their non-reducing ends.</text>
        <dbReference type="EC" id="4.2.2.2"/>
    </reaction>
</comment>
<proteinExistence type="inferred from homology"/>
<dbReference type="GO" id="GO:0030570">
    <property type="term" value="F:pectate lyase activity"/>
    <property type="evidence" value="ECO:0007669"/>
    <property type="project" value="UniProtKB-EC"/>
</dbReference>
<keyword evidence="4 8" id="KW-0479">Metal-binding</keyword>
<dbReference type="InterPro" id="IPR045032">
    <property type="entry name" value="PEL"/>
</dbReference>
<keyword evidence="5 8" id="KW-0732">Signal</keyword>
<organism evidence="10 11">
    <name type="scientific">Carnegiea gigantea</name>
    <dbReference type="NCBI Taxonomy" id="171969"/>
    <lineage>
        <taxon>Eukaryota</taxon>
        <taxon>Viridiplantae</taxon>
        <taxon>Streptophyta</taxon>
        <taxon>Embryophyta</taxon>
        <taxon>Tracheophyta</taxon>
        <taxon>Spermatophyta</taxon>
        <taxon>Magnoliopsida</taxon>
        <taxon>eudicotyledons</taxon>
        <taxon>Gunneridae</taxon>
        <taxon>Pentapetalae</taxon>
        <taxon>Caryophyllales</taxon>
        <taxon>Cactineae</taxon>
        <taxon>Cactaceae</taxon>
        <taxon>Cactoideae</taxon>
        <taxon>Echinocereeae</taxon>
        <taxon>Carnegiea</taxon>
    </lineage>
</organism>
<evidence type="ECO:0000256" key="4">
    <source>
        <dbReference type="ARBA" id="ARBA00022723"/>
    </source>
</evidence>
<sequence length="381" mass="42224">MATHILSVLFLSGLLTTMPNTNLAKKHGHPKMNAIDACWRGNPKWAKQRQELAKCSVGFAGKMTNNVGEDVTNYVVTDPSDDPVNPKRGTLRYGVTMIKRRVWITFKKDMNIKLRRTLLVGSFTAIDGRGANVQISNGGCLFLHKAADVIIHGLAIHHCRHQPAGQVMGPGSKLIHLSEMDGDAIRLVASRKVWIDHNTLYQCDDGLIDVTLGSTDITISNNWFRDHDKVMLLGHDDAFNADKKMKVTVVYNKFGPNCNQRMPRVRHGYAHVVNNLYLGWQIYAIGGSMNPTVKSESNLFVAPKSGSKEIIRKINKSKGKAWNFQSVGDILENGASFREIGSGTVKPNYNSKQIFPVTNARTVRQLTSSAGALHCREGYPC</sequence>
<dbReference type="Pfam" id="PF00544">
    <property type="entry name" value="Pectate_lyase_4"/>
    <property type="match status" value="1"/>
</dbReference>
<dbReference type="PANTHER" id="PTHR31683">
    <property type="entry name" value="PECTATE LYASE 18-RELATED"/>
    <property type="match status" value="1"/>
</dbReference>
<evidence type="ECO:0000259" key="9">
    <source>
        <dbReference type="SMART" id="SM00656"/>
    </source>
</evidence>
<evidence type="ECO:0000256" key="8">
    <source>
        <dbReference type="RuleBase" id="RU361123"/>
    </source>
</evidence>